<dbReference type="Gene3D" id="3.20.20.450">
    <property type="entry name" value="EAL domain"/>
    <property type="match status" value="1"/>
</dbReference>
<dbReference type="CDD" id="cd01949">
    <property type="entry name" value="GGDEF"/>
    <property type="match status" value="1"/>
</dbReference>
<dbReference type="SUPFAM" id="SSF141868">
    <property type="entry name" value="EAL domain-like"/>
    <property type="match status" value="1"/>
</dbReference>
<dbReference type="PROSITE" id="PS50883">
    <property type="entry name" value="EAL"/>
    <property type="match status" value="1"/>
</dbReference>
<dbReference type="PANTHER" id="PTHR33121:SF71">
    <property type="entry name" value="OXYGEN SENSOR PROTEIN DOSP"/>
    <property type="match status" value="1"/>
</dbReference>
<dbReference type="SMART" id="SM00267">
    <property type="entry name" value="GGDEF"/>
    <property type="match status" value="1"/>
</dbReference>
<accession>A0ABY1HKZ9</accession>
<dbReference type="NCBIfam" id="TIGR00254">
    <property type="entry name" value="GGDEF"/>
    <property type="match status" value="1"/>
</dbReference>
<dbReference type="CDD" id="cd18774">
    <property type="entry name" value="PDC2_HK_sensor"/>
    <property type="match status" value="1"/>
</dbReference>
<dbReference type="CDD" id="cd01948">
    <property type="entry name" value="EAL"/>
    <property type="match status" value="1"/>
</dbReference>
<feature type="domain" description="GGDEF" evidence="2">
    <location>
        <begin position="380"/>
        <end position="513"/>
    </location>
</feature>
<keyword evidence="4" id="KW-1185">Reference proteome</keyword>
<dbReference type="SMART" id="SM00052">
    <property type="entry name" value="EAL"/>
    <property type="match status" value="1"/>
</dbReference>
<dbReference type="Gene3D" id="3.30.450.20">
    <property type="entry name" value="PAS domain"/>
    <property type="match status" value="1"/>
</dbReference>
<sequence>MIALIPALSFMSYNIWHEFMAEKQKIRDKAFLFAEKVVKQQKNKIRYTKNILFNLAEDQAILNPENPNCSLFISRIQRLNPILTDIKVPLANGDLLCNALPLQQTTNVSGRWYFRNTIENGLFSMSKFQIDRETGLASMNFSVPVYDKDNNIIAAAVAVLSLKWWGEQLTDNFFPKDGAAFIVDRDGQVVASHYGIATENESLAMILTDSLPQKEGVYEVKSADNIRRLVAYKPMFPADSGSDAFVLIALPLESAYARVYAELQENIIALLFSLATLSFILLWGSRVKIILPIYQLFDTAKSLISEHLEYTESTQKNKALDNKYNSELWAVSDHFNLVIAEQKKQRQELKDLVYLDQLTQLPNRHALLNSIENKLSCPDDKFAIVLIDIDNFGVLNDRFGHDICDGLLVEIANKLLSLCQHDEEVGRWCGDEFVYILPSHKRDLLDHRINSILASLSEPIQLEIISYACQARCGVVVSHELAIKDASKLMHFADLAVSKVGDNKAYKITYFKQDMETAGHERFELEAELRHVISRGELRLHYQPIINFKTGKYELAEALVRWQHPRRGLVEPLQFIELAERTGLIINIGRWVLCEAIRQLAMWRSDELIDINEVAVNLSPIQLQDNELIQMITATLIKYDIEPKWLTLEITESVLLDGGDEALATIAQFRSMGIRVALDDFGTGYSSLSYLSRIQLDKIKIDRSFVNEIGNARDDILIETIITMSHRMNLAVVAEGIETVSQSMLLEKLDCEYGQGYYFSKPLEASAITKFFKTLNEPCINS</sequence>
<evidence type="ECO:0000313" key="4">
    <source>
        <dbReference type="Proteomes" id="UP000182660"/>
    </source>
</evidence>
<dbReference type="PROSITE" id="PS50887">
    <property type="entry name" value="GGDEF"/>
    <property type="match status" value="1"/>
</dbReference>
<proteinExistence type="predicted"/>
<protein>
    <submittedName>
        <fullName evidence="3">Uncharacterized protein</fullName>
    </submittedName>
</protein>
<dbReference type="InterPro" id="IPR043128">
    <property type="entry name" value="Rev_trsase/Diguanyl_cyclase"/>
</dbReference>
<dbReference type="InterPro" id="IPR001633">
    <property type="entry name" value="EAL_dom"/>
</dbReference>
<dbReference type="InterPro" id="IPR035919">
    <property type="entry name" value="EAL_sf"/>
</dbReference>
<gene>
    <name evidence="3" type="ORF">MT2528_4758</name>
</gene>
<evidence type="ECO:0000313" key="3">
    <source>
        <dbReference type="EMBL" id="SGZ04144.1"/>
    </source>
</evidence>
<feature type="domain" description="EAL" evidence="1">
    <location>
        <begin position="522"/>
        <end position="776"/>
    </location>
</feature>
<organism evidence="3 4">
    <name type="scientific">Moritella viscosa</name>
    <dbReference type="NCBI Taxonomy" id="80854"/>
    <lineage>
        <taxon>Bacteria</taxon>
        <taxon>Pseudomonadati</taxon>
        <taxon>Pseudomonadota</taxon>
        <taxon>Gammaproteobacteria</taxon>
        <taxon>Alteromonadales</taxon>
        <taxon>Moritellaceae</taxon>
        <taxon>Moritella</taxon>
    </lineage>
</organism>
<dbReference type="InterPro" id="IPR050706">
    <property type="entry name" value="Cyclic-di-GMP_PDE-like"/>
</dbReference>
<dbReference type="Gene3D" id="3.30.70.270">
    <property type="match status" value="1"/>
</dbReference>
<dbReference type="SUPFAM" id="SSF55073">
    <property type="entry name" value="Nucleotide cyclase"/>
    <property type="match status" value="1"/>
</dbReference>
<name>A0ABY1HKZ9_9GAMM</name>
<dbReference type="InterPro" id="IPR000160">
    <property type="entry name" value="GGDEF_dom"/>
</dbReference>
<dbReference type="Pfam" id="PF00990">
    <property type="entry name" value="GGDEF"/>
    <property type="match status" value="1"/>
</dbReference>
<comment type="caution">
    <text evidence="3">The sequence shown here is derived from an EMBL/GenBank/DDBJ whole genome shotgun (WGS) entry which is preliminary data.</text>
</comment>
<dbReference type="PANTHER" id="PTHR33121">
    <property type="entry name" value="CYCLIC DI-GMP PHOSPHODIESTERASE PDEF"/>
    <property type="match status" value="1"/>
</dbReference>
<dbReference type="Proteomes" id="UP000182660">
    <property type="component" value="Unassembled WGS sequence"/>
</dbReference>
<evidence type="ECO:0000259" key="1">
    <source>
        <dbReference type="PROSITE" id="PS50883"/>
    </source>
</evidence>
<evidence type="ECO:0000259" key="2">
    <source>
        <dbReference type="PROSITE" id="PS50887"/>
    </source>
</evidence>
<dbReference type="Pfam" id="PF00563">
    <property type="entry name" value="EAL"/>
    <property type="match status" value="1"/>
</dbReference>
<reference evidence="3 4" key="1">
    <citation type="submission" date="2016-11" db="EMBL/GenBank/DDBJ databases">
        <authorList>
            <person name="Klemetsen T."/>
        </authorList>
    </citation>
    <scope>NUCLEOTIDE SEQUENCE [LARGE SCALE GENOMIC DNA]</scope>
    <source>
        <strain evidence="3">MT 2528</strain>
    </source>
</reference>
<dbReference type="EMBL" id="FPLJ01000145">
    <property type="protein sequence ID" value="SGZ04144.1"/>
    <property type="molecule type" value="Genomic_DNA"/>
</dbReference>
<dbReference type="InterPro" id="IPR029787">
    <property type="entry name" value="Nucleotide_cyclase"/>
</dbReference>